<reference evidence="6" key="1">
    <citation type="submission" date="2022-08" db="EMBL/GenBank/DDBJ databases">
        <title>Mycobacterium kiyosense sp. nov., scotochromogenic slow-glowing species isolated from respiratory specimens.</title>
        <authorList>
            <person name="Fukano H."/>
            <person name="Kazumi Y."/>
            <person name="Sakagami N."/>
            <person name="Ato M."/>
            <person name="Mitarai S."/>
            <person name="Hoshino Y."/>
        </authorList>
    </citation>
    <scope>NUCLEOTIDE SEQUENCE</scope>
    <source>
        <strain evidence="6">1413</strain>
        <strain evidence="5">SRL2020-028</strain>
    </source>
</reference>
<feature type="region of interest" description="Disordered" evidence="2">
    <location>
        <begin position="387"/>
        <end position="417"/>
    </location>
</feature>
<comment type="similarity">
    <text evidence="1">Belongs to the mycobacterial PPE family.</text>
</comment>
<evidence type="ECO:0000256" key="1">
    <source>
        <dbReference type="ARBA" id="ARBA00010652"/>
    </source>
</evidence>
<evidence type="ECO:0000256" key="2">
    <source>
        <dbReference type="SAM" id="MobiDB-lite"/>
    </source>
</evidence>
<evidence type="ECO:0000259" key="3">
    <source>
        <dbReference type="Pfam" id="PF00823"/>
    </source>
</evidence>
<evidence type="ECO:0000313" key="5">
    <source>
        <dbReference type="EMBL" id="GLB84905.1"/>
    </source>
</evidence>
<dbReference type="InterPro" id="IPR043641">
    <property type="entry name" value="PPE-PPW_C"/>
</dbReference>
<dbReference type="Gene3D" id="1.20.1260.20">
    <property type="entry name" value="PPE superfamily"/>
    <property type="match status" value="1"/>
</dbReference>
<dbReference type="Proteomes" id="UP001165663">
    <property type="component" value="Unassembled WGS sequence"/>
</dbReference>
<dbReference type="InterPro" id="IPR000030">
    <property type="entry name" value="PPE_dom"/>
</dbReference>
<dbReference type="EMBL" id="BRZI01000003">
    <property type="protein sequence ID" value="GLD29058.1"/>
    <property type="molecule type" value="Genomic_DNA"/>
</dbReference>
<protein>
    <submittedName>
        <fullName evidence="6">PPE family protein PPE3</fullName>
    </submittedName>
</protein>
<accession>A0A9P3UWC1</accession>
<dbReference type="GO" id="GO:0052572">
    <property type="term" value="P:response to host immune response"/>
    <property type="evidence" value="ECO:0007669"/>
    <property type="project" value="TreeGrafter"/>
</dbReference>
<dbReference type="AlphaFoldDB" id="A0A9P3UWC1"/>
<feature type="domain" description="PPE" evidence="3">
    <location>
        <begin position="2"/>
        <end position="152"/>
    </location>
</feature>
<feature type="region of interest" description="Disordered" evidence="2">
    <location>
        <begin position="432"/>
        <end position="554"/>
    </location>
</feature>
<feature type="domain" description="PPE-PPW subfamily C-terminal" evidence="4">
    <location>
        <begin position="504"/>
        <end position="549"/>
    </location>
</feature>
<dbReference type="SUPFAM" id="SSF140459">
    <property type="entry name" value="PE/PPE dimer-like"/>
    <property type="match status" value="1"/>
</dbReference>
<dbReference type="Pfam" id="PF18878">
    <property type="entry name" value="PPE-PPW"/>
    <property type="match status" value="1"/>
</dbReference>
<name>A0A9P3UWC1_9MYCO</name>
<comment type="caution">
    <text evidence="6">The sequence shown here is derived from an EMBL/GenBank/DDBJ whole genome shotgun (WGS) entry which is preliminary data.</text>
</comment>
<feature type="compositionally biased region" description="Low complexity" evidence="2">
    <location>
        <begin position="456"/>
        <end position="465"/>
    </location>
</feature>
<dbReference type="PANTHER" id="PTHR46766">
    <property type="entry name" value="GLUTAMINE-RICH PROTEIN 2"/>
    <property type="match status" value="1"/>
</dbReference>
<dbReference type="Pfam" id="PF00823">
    <property type="entry name" value="PPE"/>
    <property type="match status" value="1"/>
</dbReference>
<proteinExistence type="inferred from homology"/>
<dbReference type="EMBL" id="BRXE01000065">
    <property type="protein sequence ID" value="GLB84905.1"/>
    <property type="molecule type" value="Genomic_DNA"/>
</dbReference>
<dbReference type="Proteomes" id="UP001064782">
    <property type="component" value="Unassembled WGS sequence"/>
</dbReference>
<dbReference type="InterPro" id="IPR038332">
    <property type="entry name" value="PPE_sf"/>
</dbReference>
<sequence>MLSSGPGPASLLAAADAWSLISAEYTAVANELIAVLADVQGAAWEGPSVAAYVAAHAPFLAWLEQAGANSAAAAAGLTTAAAGYTAALAAMPTLPELAANHVIHGALVATNFFGINTIPIALNEADYARMWVQAATTMSVYQGVSDAAVASAPQTPAAPQIVKTDSAESSNPLQGIEQFWQNLLQEYQTFMSNPQLNPFTQFENLVNNPQLDAFLEQFGIGNDTVAHDPTVVNGLDNVIANILQRFGYTWNPAEGTLNGLEYDDYTDPTVAAFWVARSLEVSEDFQQFFVYLQTNPVLAVQYLVSLELFDWPTHLAEVFTLTSQPAALAAAVPVAAAPLASVGGLAGLAGLAALPAPAVAPVPAPAVVPDLTPVVGVSSTFTAPAAGVAGAPPPSPTPPGPPAPAAPAPPPAPAAPGPIGFTPPYVVGGPRIGSGSAMSSSASARAQRKAPEPDSAAAGATAAAREAARARRRQRSKLRGEANEYMDMNVDVTPDWTPPPEPTAASGRGAGPLGFSGTVGAPTADPAGLATLSDDFGDGPTIPMLPGTWEPEDP</sequence>
<dbReference type="PANTHER" id="PTHR46766:SF1">
    <property type="entry name" value="GLUTAMINE-RICH PROTEIN 2"/>
    <property type="match status" value="1"/>
</dbReference>
<feature type="compositionally biased region" description="Pro residues" evidence="2">
    <location>
        <begin position="391"/>
        <end position="416"/>
    </location>
</feature>
<evidence type="ECO:0000313" key="6">
    <source>
        <dbReference type="EMBL" id="GLD29058.1"/>
    </source>
</evidence>
<keyword evidence="7" id="KW-1185">Reference proteome</keyword>
<evidence type="ECO:0000259" key="4">
    <source>
        <dbReference type="Pfam" id="PF18878"/>
    </source>
</evidence>
<organism evidence="6 7">
    <name type="scientific">Mycobacterium kiyosense</name>
    <dbReference type="NCBI Taxonomy" id="2871094"/>
    <lineage>
        <taxon>Bacteria</taxon>
        <taxon>Bacillati</taxon>
        <taxon>Actinomycetota</taxon>
        <taxon>Actinomycetes</taxon>
        <taxon>Mycobacteriales</taxon>
        <taxon>Mycobacteriaceae</taxon>
        <taxon>Mycobacterium</taxon>
    </lineage>
</organism>
<evidence type="ECO:0000313" key="7">
    <source>
        <dbReference type="Proteomes" id="UP001064782"/>
    </source>
</evidence>
<gene>
    <name evidence="6" type="primary">PPE3_1</name>
    <name evidence="6" type="ORF">Mkiyose1413_09410</name>
    <name evidence="5" type="ORF">SRL2020028_41610</name>
</gene>
<feature type="compositionally biased region" description="Low complexity" evidence="2">
    <location>
        <begin position="434"/>
        <end position="445"/>
    </location>
</feature>